<evidence type="ECO:0000313" key="6">
    <source>
        <dbReference type="Proteomes" id="UP001223336"/>
    </source>
</evidence>
<accession>A0AA51MJ06</accession>
<dbReference type="InterPro" id="IPR001110">
    <property type="entry name" value="UPF0012_CS"/>
</dbReference>
<dbReference type="Pfam" id="PF00795">
    <property type="entry name" value="CN_hydrolase"/>
    <property type="match status" value="1"/>
</dbReference>
<dbReference type="PANTHER" id="PTHR23088">
    <property type="entry name" value="NITRILASE-RELATED"/>
    <property type="match status" value="1"/>
</dbReference>
<dbReference type="PANTHER" id="PTHR23088:SF27">
    <property type="entry name" value="DEAMINATED GLUTATHIONE AMIDASE"/>
    <property type="match status" value="1"/>
</dbReference>
<dbReference type="Proteomes" id="UP001223336">
    <property type="component" value="Unassembled WGS sequence"/>
</dbReference>
<dbReference type="EMBL" id="CP133217">
    <property type="protein sequence ID" value="WML85113.1"/>
    <property type="molecule type" value="Genomic_DNA"/>
</dbReference>
<evidence type="ECO:0000256" key="2">
    <source>
        <dbReference type="ARBA" id="ARBA00022801"/>
    </source>
</evidence>
<keyword evidence="2 5" id="KW-0378">Hydrolase</keyword>
<dbReference type="CDD" id="cd07572">
    <property type="entry name" value="nit"/>
    <property type="match status" value="1"/>
</dbReference>
<dbReference type="Gene3D" id="3.60.110.10">
    <property type="entry name" value="Carbon-nitrogen hydrolase"/>
    <property type="match status" value="1"/>
</dbReference>
<sequence>MALIAALQMAAGPHVPANLLEAGRLIKEAAARGAGMVVLPETFAMMGVADADKVKVAETFGEGPIQAFLSQQARKYGVWIIGGTIPLRSDDPARSYAASLMYDAKGNVVARYDKIHLFDVMLSENQEVYTESDTTVPGNVPVVVDTPFGKVGMSVCYDLRFPELYRRLSEQGAQILVVPAAFTELTGKAHWEVLLRARAIENLCYVVAPGQGGYHVSGRTTYGHSMIVDYWGRVRGVREKGAGVVLADIDLDALQQTRKTFPVLSHRCPTQNINQGTA</sequence>
<keyword evidence="6" id="KW-1185">Reference proteome</keyword>
<dbReference type="PROSITE" id="PS50263">
    <property type="entry name" value="CN_HYDROLASE"/>
    <property type="match status" value="1"/>
</dbReference>
<evidence type="ECO:0000256" key="1">
    <source>
        <dbReference type="ARBA" id="ARBA00010613"/>
    </source>
</evidence>
<feature type="domain" description="CN hydrolase" evidence="3">
    <location>
        <begin position="1"/>
        <end position="251"/>
    </location>
</feature>
<dbReference type="InterPro" id="IPR045254">
    <property type="entry name" value="Nit1/2_C-N_Hydrolase"/>
</dbReference>
<name>A0AA51MJ06_9GAMM</name>
<dbReference type="InterPro" id="IPR036526">
    <property type="entry name" value="C-N_Hydrolase_sf"/>
</dbReference>
<dbReference type="EMBL" id="JAVFKN010000030">
    <property type="protein sequence ID" value="MDQ5770406.1"/>
    <property type="molecule type" value="Genomic_DNA"/>
</dbReference>
<evidence type="ECO:0000313" key="4">
    <source>
        <dbReference type="EMBL" id="MDQ5770406.1"/>
    </source>
</evidence>
<proteinExistence type="inferred from homology"/>
<dbReference type="InterPro" id="IPR003010">
    <property type="entry name" value="C-N_Hydrolase"/>
</dbReference>
<evidence type="ECO:0000313" key="5">
    <source>
        <dbReference type="EMBL" id="WML85113.1"/>
    </source>
</evidence>
<comment type="similarity">
    <text evidence="1">Belongs to the carbon-nitrogen hydrolase superfamily. NIT1/NIT2 family.</text>
</comment>
<dbReference type="GO" id="GO:0016811">
    <property type="term" value="F:hydrolase activity, acting on carbon-nitrogen (but not peptide) bonds, in linear amides"/>
    <property type="evidence" value="ECO:0007669"/>
    <property type="project" value="InterPro"/>
</dbReference>
<dbReference type="RefSeq" id="WP_308136121.1">
    <property type="nucleotide sequence ID" value="NZ_CP133197.1"/>
</dbReference>
<organism evidence="5">
    <name type="scientific">Thiothrix subterranea</name>
    <dbReference type="NCBI Taxonomy" id="2735563"/>
    <lineage>
        <taxon>Bacteria</taxon>
        <taxon>Pseudomonadati</taxon>
        <taxon>Pseudomonadota</taxon>
        <taxon>Gammaproteobacteria</taxon>
        <taxon>Thiotrichales</taxon>
        <taxon>Thiotrichaceae</taxon>
        <taxon>Thiothrix</taxon>
    </lineage>
</organism>
<dbReference type="Proteomes" id="UP001229862">
    <property type="component" value="Chromosome"/>
</dbReference>
<gene>
    <name evidence="4" type="ORF">RCC75_17855</name>
    <name evidence="5" type="ORF">RCG00_12440</name>
</gene>
<dbReference type="PROSITE" id="PS01227">
    <property type="entry name" value="UPF0012"/>
    <property type="match status" value="1"/>
</dbReference>
<protein>
    <submittedName>
        <fullName evidence="5">Carbon-nitrogen hydrolase family protein</fullName>
    </submittedName>
</protein>
<dbReference type="SUPFAM" id="SSF56317">
    <property type="entry name" value="Carbon-nitrogen hydrolase"/>
    <property type="match status" value="1"/>
</dbReference>
<reference evidence="5 6" key="1">
    <citation type="submission" date="2023-08" db="EMBL/GenBank/DDBJ databases">
        <title>New molecular markers tilS and rpoB for phylogenetic and monitoring studies of the genus Thiothrix biodiversity.</title>
        <authorList>
            <person name="Ravin N.V."/>
            <person name="Smolyakov D."/>
            <person name="Markov N.D."/>
            <person name="Beletsky A.V."/>
            <person name="Mardanov A.V."/>
            <person name="Rudenko T.S."/>
            <person name="Grabovich M.Y."/>
        </authorList>
    </citation>
    <scope>NUCLEOTIDE SEQUENCE</scope>
    <source>
        <strain evidence="5">DNT52</strain>
        <strain evidence="4 6">H33</strain>
    </source>
</reference>
<dbReference type="AlphaFoldDB" id="A0AA51MJ06"/>
<evidence type="ECO:0000259" key="3">
    <source>
        <dbReference type="PROSITE" id="PS50263"/>
    </source>
</evidence>